<evidence type="ECO:0000256" key="3">
    <source>
        <dbReference type="ARBA" id="ARBA00022833"/>
    </source>
</evidence>
<keyword evidence="2 4" id="KW-0863">Zinc-finger</keyword>
<feature type="compositionally biased region" description="Basic and acidic residues" evidence="5">
    <location>
        <begin position="241"/>
        <end position="250"/>
    </location>
</feature>
<comment type="caution">
    <text evidence="8">The sequence shown here is derived from an EMBL/GenBank/DDBJ whole genome shotgun (WGS) entry which is preliminary data.</text>
</comment>
<feature type="region of interest" description="Disordered" evidence="5">
    <location>
        <begin position="536"/>
        <end position="624"/>
    </location>
</feature>
<feature type="compositionally biased region" description="Basic and acidic residues" evidence="5">
    <location>
        <begin position="8"/>
        <end position="30"/>
    </location>
</feature>
<dbReference type="InterPro" id="IPR001965">
    <property type="entry name" value="Znf_PHD"/>
</dbReference>
<dbReference type="PANTHER" id="PTHR47527">
    <property type="entry name" value="RING/FYVE/PHD ZINC FINGER SUPERFAMILY PROTEIN"/>
    <property type="match status" value="1"/>
</dbReference>
<evidence type="ECO:0000256" key="1">
    <source>
        <dbReference type="ARBA" id="ARBA00022723"/>
    </source>
</evidence>
<accession>A0AAN8WE23</accession>
<reference evidence="8 9" key="1">
    <citation type="submission" date="2023-12" db="EMBL/GenBank/DDBJ databases">
        <title>A high-quality genome assembly for Dillenia turbinata (Dilleniales).</title>
        <authorList>
            <person name="Chanderbali A."/>
        </authorList>
    </citation>
    <scope>NUCLEOTIDE SEQUENCE [LARGE SCALE GENOMIC DNA]</scope>
    <source>
        <strain evidence="8">LSX21</strain>
        <tissue evidence="8">Leaf</tissue>
    </source>
</reference>
<evidence type="ECO:0000259" key="7">
    <source>
        <dbReference type="PROSITE" id="PS51038"/>
    </source>
</evidence>
<evidence type="ECO:0000259" key="6">
    <source>
        <dbReference type="PROSITE" id="PS50016"/>
    </source>
</evidence>
<feature type="region of interest" description="Disordered" evidence="5">
    <location>
        <begin position="1"/>
        <end position="32"/>
    </location>
</feature>
<gene>
    <name evidence="8" type="ORF">RJ641_000474</name>
</gene>
<protein>
    <submittedName>
        <fullName evidence="8">Zinc finger, PHD-finger</fullName>
    </submittedName>
</protein>
<feature type="compositionally biased region" description="Polar residues" evidence="5">
    <location>
        <begin position="499"/>
        <end position="521"/>
    </location>
</feature>
<dbReference type="PANTHER" id="PTHR47527:SF3">
    <property type="entry name" value="RING_FYVE_PHD ZINC FINGER SUPERFAMILY PROTEIN"/>
    <property type="match status" value="1"/>
</dbReference>
<dbReference type="GO" id="GO:0008270">
    <property type="term" value="F:zinc ion binding"/>
    <property type="evidence" value="ECO:0007669"/>
    <property type="project" value="UniProtKB-KW"/>
</dbReference>
<feature type="compositionally biased region" description="Polar residues" evidence="5">
    <location>
        <begin position="585"/>
        <end position="598"/>
    </location>
</feature>
<dbReference type="InterPro" id="IPR043151">
    <property type="entry name" value="BAH_sf"/>
</dbReference>
<keyword evidence="9" id="KW-1185">Reference proteome</keyword>
<dbReference type="InterPro" id="IPR019787">
    <property type="entry name" value="Znf_PHD-finger"/>
</dbReference>
<feature type="region of interest" description="Disordered" evidence="5">
    <location>
        <begin position="164"/>
        <end position="250"/>
    </location>
</feature>
<dbReference type="PROSITE" id="PS50016">
    <property type="entry name" value="ZF_PHD_2"/>
    <property type="match status" value="1"/>
</dbReference>
<feature type="compositionally biased region" description="Polar residues" evidence="5">
    <location>
        <begin position="559"/>
        <end position="568"/>
    </location>
</feature>
<feature type="compositionally biased region" description="Polar residues" evidence="5">
    <location>
        <begin position="164"/>
        <end position="222"/>
    </location>
</feature>
<dbReference type="Gene3D" id="3.30.40.10">
    <property type="entry name" value="Zinc/RING finger domain, C3HC4 (zinc finger)"/>
    <property type="match status" value="1"/>
</dbReference>
<keyword evidence="1" id="KW-0479">Metal-binding</keyword>
<dbReference type="AlphaFoldDB" id="A0AAN8WE23"/>
<dbReference type="CDD" id="cd04370">
    <property type="entry name" value="BAH"/>
    <property type="match status" value="1"/>
</dbReference>
<evidence type="ECO:0000256" key="4">
    <source>
        <dbReference type="PROSITE-ProRule" id="PRU00146"/>
    </source>
</evidence>
<organism evidence="8 9">
    <name type="scientific">Dillenia turbinata</name>
    <dbReference type="NCBI Taxonomy" id="194707"/>
    <lineage>
        <taxon>Eukaryota</taxon>
        <taxon>Viridiplantae</taxon>
        <taxon>Streptophyta</taxon>
        <taxon>Embryophyta</taxon>
        <taxon>Tracheophyta</taxon>
        <taxon>Spermatophyta</taxon>
        <taxon>Magnoliopsida</taxon>
        <taxon>eudicotyledons</taxon>
        <taxon>Gunneridae</taxon>
        <taxon>Pentapetalae</taxon>
        <taxon>Dilleniales</taxon>
        <taxon>Dilleniaceae</taxon>
        <taxon>Dillenia</taxon>
    </lineage>
</organism>
<dbReference type="CDD" id="cd15489">
    <property type="entry name" value="PHD_SF"/>
    <property type="match status" value="1"/>
</dbReference>
<feature type="domain" description="PHD-type" evidence="6">
    <location>
        <begin position="398"/>
        <end position="450"/>
    </location>
</feature>
<dbReference type="Pfam" id="PF25073">
    <property type="entry name" value="DUF7797"/>
    <property type="match status" value="1"/>
</dbReference>
<feature type="region of interest" description="Disordered" evidence="5">
    <location>
        <begin position="474"/>
        <end position="521"/>
    </location>
</feature>
<evidence type="ECO:0000313" key="8">
    <source>
        <dbReference type="EMBL" id="KAK6947001.1"/>
    </source>
</evidence>
<dbReference type="SUPFAM" id="SSF57903">
    <property type="entry name" value="FYVE/PHD zinc finger"/>
    <property type="match status" value="1"/>
</dbReference>
<dbReference type="GO" id="GO:0003682">
    <property type="term" value="F:chromatin binding"/>
    <property type="evidence" value="ECO:0007669"/>
    <property type="project" value="InterPro"/>
</dbReference>
<proteinExistence type="predicted"/>
<dbReference type="InterPro" id="IPR019786">
    <property type="entry name" value="Zinc_finger_PHD-type_CS"/>
</dbReference>
<dbReference type="InterPro" id="IPR011011">
    <property type="entry name" value="Znf_FYVE_PHD"/>
</dbReference>
<evidence type="ECO:0000313" key="9">
    <source>
        <dbReference type="Proteomes" id="UP001370490"/>
    </source>
</evidence>
<dbReference type="Proteomes" id="UP001370490">
    <property type="component" value="Unassembled WGS sequence"/>
</dbReference>
<name>A0AAN8WE23_9MAGN</name>
<feature type="region of interest" description="Disordered" evidence="5">
    <location>
        <begin position="262"/>
        <end position="291"/>
    </location>
</feature>
<feature type="domain" description="BAH" evidence="7">
    <location>
        <begin position="704"/>
        <end position="836"/>
    </location>
</feature>
<evidence type="ECO:0000256" key="5">
    <source>
        <dbReference type="SAM" id="MobiDB-lite"/>
    </source>
</evidence>
<feature type="compositionally biased region" description="Basic and acidic residues" evidence="5">
    <location>
        <begin position="485"/>
        <end position="494"/>
    </location>
</feature>
<dbReference type="PROSITE" id="PS01359">
    <property type="entry name" value="ZF_PHD_1"/>
    <property type="match status" value="1"/>
</dbReference>
<sequence>MDQTSSEPIDRLQSDSKDFDVSIGEKRPMIDGENGEIEAKKVKKKARVCKNGSREMRRVAEIVLVLSAMGSMRGGRSPTDSEKVLMAEARAKLVEMCEAIAPKDIVSKDAIEAVIEDLGLNNKAKDLRLGFRPPKMSINDKLLHTKRKMEESKAFAAHAAAYSSQRSQTNLNQGAENCGVSPSSRAFSSDKPSSGPITGGLQHTSALGHLSSATSTTLSNHMPVNEVKPPIVSSTFPSSHSGKDSRASPLPKVERAHFRLDGRFNGSPIAPQVQADSSGDHQLKKVQTPSLQSQFASPVKVGLENKALDHSSAKVEGTSDGTVPQITPPATSNQTPRLFATQAPVQALQALQGVNFVQAPSISNNSNEIAKIVQRFLLPQPPEHPTWTPPSRDYMNKALTCQACKLTINEVENVLVCDACEKGFHLKCLQSYNQKGIPRSEWHCPKCLQLSNGKPLHPKYGRVLRNISAPKVSSCAAGVPPSSEKQGETLDQKPHHQRMTTNGSTDAQSPTGPMGSNHSSLASEIRTSILKEMQGNLPSGNVKIEDKPSSGSCPPDSMKISSIGTSNDSQHHYIQPMKKCPDPDFNSSDCPAQQLSTRQEVDRKDQPNGAQDLSGQPLPHIDNVVPNDIENHLRETSGFNPRKRKQHDEDPLEANVITTSGTQIGNKEQAGLPSASTCMVTWIGDISQIVDEKTYYQSCCINGVVYKLGDHALFRSSNGNLIPSRLQARILVAMWEDSKTKSKWVIVNRCYFPGDLPEAVGCPCAPESNEVYESNHGSTIMAGLIRVPCKVLPPNAFEKESDRRAQLGTKENGGMQPIFLCNMNVRWFYDEPKGLFRPVFC</sequence>
<dbReference type="PROSITE" id="PS51038">
    <property type="entry name" value="BAH"/>
    <property type="match status" value="1"/>
</dbReference>
<keyword evidence="3" id="KW-0862">Zinc</keyword>
<dbReference type="Gene3D" id="2.30.30.490">
    <property type="match status" value="1"/>
</dbReference>
<dbReference type="InterPro" id="IPR056699">
    <property type="entry name" value="DUF7797"/>
</dbReference>
<dbReference type="Pfam" id="PF00628">
    <property type="entry name" value="PHD"/>
    <property type="match status" value="1"/>
</dbReference>
<evidence type="ECO:0000256" key="2">
    <source>
        <dbReference type="ARBA" id="ARBA00022771"/>
    </source>
</evidence>
<dbReference type="InterPro" id="IPR013083">
    <property type="entry name" value="Znf_RING/FYVE/PHD"/>
</dbReference>
<dbReference type="InterPro" id="IPR001025">
    <property type="entry name" value="BAH_dom"/>
</dbReference>
<dbReference type="SMART" id="SM00249">
    <property type="entry name" value="PHD"/>
    <property type="match status" value="1"/>
</dbReference>
<dbReference type="EMBL" id="JBAMMX010000001">
    <property type="protein sequence ID" value="KAK6947001.1"/>
    <property type="molecule type" value="Genomic_DNA"/>
</dbReference>